<dbReference type="Proteomes" id="UP000562027">
    <property type="component" value="Unassembled WGS sequence"/>
</dbReference>
<dbReference type="InterPro" id="IPR014529">
    <property type="entry name" value="UCP026631"/>
</dbReference>
<sequence length="516" mass="57541">MTEPLAPAAPEPGRLHPLSCLFGMAGMLKELALPLIAFLFLGRREEAWVMWALIPLVGLALWSLLQAWVYRYELHPGELLIRDGLLDKTQRHVPFARIHNIHLRRNAFHRLLGVAELRLDSASGGKPEAVMKVLGMQQALALEALLRGAGEQPAQPSPASSGPTARPLLQLPTPELLRLGLISNHGMVMVALLTGALMHNEAGRKLFFNQIEMPLRWLRQQLTTELALQHWQGLVLATLLGLPAALILLRGLSVAWALLKYHDFRLELDGEKLLARHGLLTQVRAGARLPRLQRFELVQSWLHRRFGRCRLEVQVAGGKLGKEHGLESSGQLHELAPIATPAQAQALLKLCLPQLDWPALQWQPLHPRTAQRRLLGQARWLLPLLLLLLAVAGWRDWPALPLAGGLLPLTGLWVWHAIAWARFAAWAEVSEAEEVGEGSLLLFRSGALTQRWVIVAAARLQSLRHYSSGLDRCFGMQHLQTDTQGGSSQRRALDIPFLPADVAQGLRQRLWERLGR</sequence>
<feature type="transmembrane region" description="Helical" evidence="1">
    <location>
        <begin position="21"/>
        <end position="42"/>
    </location>
</feature>
<dbReference type="PANTHER" id="PTHR34473:SF2">
    <property type="entry name" value="UPF0699 TRANSMEMBRANE PROTEIN YDBT"/>
    <property type="match status" value="1"/>
</dbReference>
<organism evidence="3 4">
    <name type="scientific">Roseateles oligotrophus</name>
    <dbReference type="NCBI Taxonomy" id="1769250"/>
    <lineage>
        <taxon>Bacteria</taxon>
        <taxon>Pseudomonadati</taxon>
        <taxon>Pseudomonadota</taxon>
        <taxon>Betaproteobacteria</taxon>
        <taxon>Burkholderiales</taxon>
        <taxon>Sphaerotilaceae</taxon>
        <taxon>Roseateles</taxon>
    </lineage>
</organism>
<accession>A0A840L5N9</accession>
<feature type="transmembrane region" description="Helical" evidence="1">
    <location>
        <begin position="48"/>
        <end position="70"/>
    </location>
</feature>
<evidence type="ECO:0000313" key="4">
    <source>
        <dbReference type="Proteomes" id="UP000562027"/>
    </source>
</evidence>
<proteinExistence type="predicted"/>
<dbReference type="RefSeq" id="WP_184298490.1">
    <property type="nucleotide sequence ID" value="NZ_JACHLP010000003.1"/>
</dbReference>
<keyword evidence="1" id="KW-1133">Transmembrane helix</keyword>
<feature type="domain" description="YdbS-like PH" evidence="2">
    <location>
        <begin position="261"/>
        <end position="319"/>
    </location>
</feature>
<protein>
    <submittedName>
        <fullName evidence="3">Putative membrane protein</fullName>
    </submittedName>
</protein>
<name>A0A840L5N9_9BURK</name>
<keyword evidence="4" id="KW-1185">Reference proteome</keyword>
<dbReference type="Pfam" id="PF03703">
    <property type="entry name" value="bPH_2"/>
    <property type="match status" value="3"/>
</dbReference>
<dbReference type="EMBL" id="JACHLP010000003">
    <property type="protein sequence ID" value="MBB4843336.1"/>
    <property type="molecule type" value="Genomic_DNA"/>
</dbReference>
<dbReference type="PIRSF" id="PIRSF026631">
    <property type="entry name" value="UCP026631"/>
    <property type="match status" value="1"/>
</dbReference>
<dbReference type="InterPro" id="IPR005182">
    <property type="entry name" value="YdbS-like_PH"/>
</dbReference>
<keyword evidence="1" id="KW-0472">Membrane</keyword>
<feature type="domain" description="YdbS-like PH" evidence="2">
    <location>
        <begin position="70"/>
        <end position="144"/>
    </location>
</feature>
<evidence type="ECO:0000256" key="1">
    <source>
        <dbReference type="SAM" id="Phobius"/>
    </source>
</evidence>
<evidence type="ECO:0000259" key="2">
    <source>
        <dbReference type="Pfam" id="PF03703"/>
    </source>
</evidence>
<dbReference type="PANTHER" id="PTHR34473">
    <property type="entry name" value="UPF0699 TRANSMEMBRANE PROTEIN YDBS"/>
    <property type="match status" value="1"/>
</dbReference>
<keyword evidence="1" id="KW-0812">Transmembrane</keyword>
<evidence type="ECO:0000313" key="3">
    <source>
        <dbReference type="EMBL" id="MBB4843336.1"/>
    </source>
</evidence>
<feature type="domain" description="YdbS-like PH" evidence="2">
    <location>
        <begin position="441"/>
        <end position="509"/>
    </location>
</feature>
<gene>
    <name evidence="3" type="ORF">HNP55_001855</name>
</gene>
<reference evidence="3 4" key="1">
    <citation type="submission" date="2020-08" db="EMBL/GenBank/DDBJ databases">
        <title>Functional genomics of gut bacteria from endangered species of beetles.</title>
        <authorList>
            <person name="Carlos-Shanley C."/>
        </authorList>
    </citation>
    <scope>NUCLEOTIDE SEQUENCE [LARGE SCALE GENOMIC DNA]</scope>
    <source>
        <strain evidence="3 4">S00239</strain>
    </source>
</reference>
<comment type="caution">
    <text evidence="3">The sequence shown here is derived from an EMBL/GenBank/DDBJ whole genome shotgun (WGS) entry which is preliminary data.</text>
</comment>
<dbReference type="AlphaFoldDB" id="A0A840L5N9"/>